<evidence type="ECO:0000313" key="1">
    <source>
        <dbReference type="EMBL" id="KAH6933692.1"/>
    </source>
</evidence>
<evidence type="ECO:0000313" key="2">
    <source>
        <dbReference type="Proteomes" id="UP000821845"/>
    </source>
</evidence>
<comment type="caution">
    <text evidence="1">The sequence shown here is derived from an EMBL/GenBank/DDBJ whole genome shotgun (WGS) entry which is preliminary data.</text>
</comment>
<sequence length="267" mass="29821">MLPMAWKPRGKAFSPKIELLACATTRRLSPQIRPASAVGGRWPPTSSPPGSSNVSCSMAEFDACMRKLSSITESDELALASTRHELDILCSKWKAGHRCVDEHMSRCSDRLKQILYNDVVHGTRQVMNELCSPGRMQNDYLRLAPCFKSLFVEGGKCSQKYKSMIQWSKASTDMTEAANVEEGLRRTCCTFNEYVHCYYVHMPELCGEEGRDFFRTYTEKMSGPLIHEHCASYTYDSTCNQAASAASPRHPWAAAASGFFVAVAVFL</sequence>
<reference evidence="1" key="1">
    <citation type="submission" date="2020-05" db="EMBL/GenBank/DDBJ databases">
        <title>Large-scale comparative analyses of tick genomes elucidate their genetic diversity and vector capacities.</title>
        <authorList>
            <person name="Jia N."/>
            <person name="Wang J."/>
            <person name="Shi W."/>
            <person name="Du L."/>
            <person name="Sun Y."/>
            <person name="Zhan W."/>
            <person name="Jiang J."/>
            <person name="Wang Q."/>
            <person name="Zhang B."/>
            <person name="Ji P."/>
            <person name="Sakyi L.B."/>
            <person name="Cui X."/>
            <person name="Yuan T."/>
            <person name="Jiang B."/>
            <person name="Yang W."/>
            <person name="Lam T.T.-Y."/>
            <person name="Chang Q."/>
            <person name="Ding S."/>
            <person name="Wang X."/>
            <person name="Zhu J."/>
            <person name="Ruan X."/>
            <person name="Zhao L."/>
            <person name="Wei J."/>
            <person name="Que T."/>
            <person name="Du C."/>
            <person name="Cheng J."/>
            <person name="Dai P."/>
            <person name="Han X."/>
            <person name="Huang E."/>
            <person name="Gao Y."/>
            <person name="Liu J."/>
            <person name="Shao H."/>
            <person name="Ye R."/>
            <person name="Li L."/>
            <person name="Wei W."/>
            <person name="Wang X."/>
            <person name="Wang C."/>
            <person name="Yang T."/>
            <person name="Huo Q."/>
            <person name="Li W."/>
            <person name="Guo W."/>
            <person name="Chen H."/>
            <person name="Zhou L."/>
            <person name="Ni X."/>
            <person name="Tian J."/>
            <person name="Zhou Y."/>
            <person name="Sheng Y."/>
            <person name="Liu T."/>
            <person name="Pan Y."/>
            <person name="Xia L."/>
            <person name="Li J."/>
            <person name="Zhao F."/>
            <person name="Cao W."/>
        </authorList>
    </citation>
    <scope>NUCLEOTIDE SEQUENCE</scope>
    <source>
        <strain evidence="1">Hyas-2018</strain>
    </source>
</reference>
<protein>
    <submittedName>
        <fullName evidence="1">Uncharacterized protein</fullName>
    </submittedName>
</protein>
<organism evidence="1 2">
    <name type="scientific">Hyalomma asiaticum</name>
    <name type="common">Tick</name>
    <dbReference type="NCBI Taxonomy" id="266040"/>
    <lineage>
        <taxon>Eukaryota</taxon>
        <taxon>Metazoa</taxon>
        <taxon>Ecdysozoa</taxon>
        <taxon>Arthropoda</taxon>
        <taxon>Chelicerata</taxon>
        <taxon>Arachnida</taxon>
        <taxon>Acari</taxon>
        <taxon>Parasitiformes</taxon>
        <taxon>Ixodida</taxon>
        <taxon>Ixodoidea</taxon>
        <taxon>Ixodidae</taxon>
        <taxon>Hyalomminae</taxon>
        <taxon>Hyalomma</taxon>
    </lineage>
</organism>
<accession>A0ACB7SET0</accession>
<dbReference type="Proteomes" id="UP000821845">
    <property type="component" value="Chromosome 4"/>
</dbReference>
<gene>
    <name evidence="1" type="ORF">HPB50_017650</name>
</gene>
<keyword evidence="2" id="KW-1185">Reference proteome</keyword>
<name>A0ACB7SET0_HYAAI</name>
<proteinExistence type="predicted"/>
<dbReference type="EMBL" id="CM023484">
    <property type="protein sequence ID" value="KAH6933692.1"/>
    <property type="molecule type" value="Genomic_DNA"/>
</dbReference>